<dbReference type="OrthoDB" id="9795766at2"/>
<evidence type="ECO:0000256" key="1">
    <source>
        <dbReference type="PROSITE-ProRule" id="PRU01076"/>
    </source>
</evidence>
<dbReference type="PROSITE" id="PS51740">
    <property type="entry name" value="SPOVT_ABRB"/>
    <property type="match status" value="1"/>
</dbReference>
<dbReference type="SMART" id="SM00966">
    <property type="entry name" value="SpoVT_AbrB"/>
    <property type="match status" value="1"/>
</dbReference>
<dbReference type="SUPFAM" id="SSF89447">
    <property type="entry name" value="AbrB/MazE/MraZ-like"/>
    <property type="match status" value="1"/>
</dbReference>
<evidence type="ECO:0000313" key="5">
    <source>
        <dbReference type="Proteomes" id="UP000019151"/>
    </source>
</evidence>
<dbReference type="Pfam" id="PF04014">
    <property type="entry name" value="MazE_antitoxin"/>
    <property type="match status" value="1"/>
</dbReference>
<organism evidence="4 5">
    <name type="scientific">Gemmatirosa kalamazoonensis</name>
    <dbReference type="NCBI Taxonomy" id="861299"/>
    <lineage>
        <taxon>Bacteria</taxon>
        <taxon>Pseudomonadati</taxon>
        <taxon>Gemmatimonadota</taxon>
        <taxon>Gemmatimonadia</taxon>
        <taxon>Gemmatimonadales</taxon>
        <taxon>Gemmatimonadaceae</taxon>
        <taxon>Gemmatirosa</taxon>
    </lineage>
</organism>
<dbReference type="Gene3D" id="2.10.260.10">
    <property type="match status" value="1"/>
</dbReference>
<proteinExistence type="predicted"/>
<keyword evidence="4" id="KW-0614">Plasmid</keyword>
<gene>
    <name evidence="4" type="ORF">J421_5351</name>
</gene>
<keyword evidence="5" id="KW-1185">Reference proteome</keyword>
<geneLocation type="plasmid" evidence="4 5">
    <name>1</name>
</geneLocation>
<keyword evidence="1" id="KW-0238">DNA-binding</keyword>
<dbReference type="InterPro" id="IPR007159">
    <property type="entry name" value="SpoVT-AbrB_dom"/>
</dbReference>
<dbReference type="GO" id="GO:0003677">
    <property type="term" value="F:DNA binding"/>
    <property type="evidence" value="ECO:0007669"/>
    <property type="project" value="UniProtKB-UniRule"/>
</dbReference>
<dbReference type="Proteomes" id="UP000019151">
    <property type="component" value="Plasmid 1"/>
</dbReference>
<dbReference type="EMBL" id="CP007129">
    <property type="protein sequence ID" value="AHG92886.1"/>
    <property type="molecule type" value="Genomic_DNA"/>
</dbReference>
<name>W0RQ95_9BACT</name>
<accession>W0RQ95</accession>
<feature type="region of interest" description="Disordered" evidence="2">
    <location>
        <begin position="63"/>
        <end position="83"/>
    </location>
</feature>
<dbReference type="AlphaFoldDB" id="W0RQ95"/>
<feature type="domain" description="SpoVT-AbrB" evidence="3">
    <location>
        <begin position="3"/>
        <end position="46"/>
    </location>
</feature>
<evidence type="ECO:0000256" key="2">
    <source>
        <dbReference type="SAM" id="MobiDB-lite"/>
    </source>
</evidence>
<dbReference type="HOGENOM" id="CLU_150554_3_0_0"/>
<sequence length="83" mass="9408">MKARIVRVGNSRGIRIPKPLLDQAGLAEHVELHAEPGRIVIEAVKRPRDGWAEAARRMAARGDDALLDAPTPTRFDDEEWEWR</sequence>
<dbReference type="KEGG" id="gba:J421_5351"/>
<dbReference type="RefSeq" id="WP_025414207.1">
    <property type="nucleotide sequence ID" value="NZ_CP007129.1"/>
</dbReference>
<evidence type="ECO:0000313" key="4">
    <source>
        <dbReference type="EMBL" id="AHG92886.1"/>
    </source>
</evidence>
<evidence type="ECO:0000259" key="3">
    <source>
        <dbReference type="PROSITE" id="PS51740"/>
    </source>
</evidence>
<reference evidence="4 5" key="1">
    <citation type="journal article" date="2014" name="Genome Announc.">
        <title>Genome Sequence and Methylome of Soil Bacterium Gemmatirosa kalamazoonensis KBS708T, a Member of the Rarely Cultivated Gemmatimonadetes Phylum.</title>
        <authorList>
            <person name="Debruyn J.M."/>
            <person name="Radosevich M."/>
            <person name="Wommack K.E."/>
            <person name="Polson S.W."/>
            <person name="Hauser L.J."/>
            <person name="Fawaz M.N."/>
            <person name="Korlach J."/>
            <person name="Tsai Y.C."/>
        </authorList>
    </citation>
    <scope>NUCLEOTIDE SEQUENCE [LARGE SCALE GENOMIC DNA]</scope>
    <source>
        <strain evidence="4 5">KBS708</strain>
        <plasmid evidence="5">Plasmid 1</plasmid>
    </source>
</reference>
<dbReference type="InParanoid" id="W0RQ95"/>
<protein>
    <submittedName>
        <fullName evidence="4">SpoVT/AbrB domain-containing protein</fullName>
    </submittedName>
</protein>
<dbReference type="InterPro" id="IPR037914">
    <property type="entry name" value="SpoVT-AbrB_sf"/>
</dbReference>